<gene>
    <name evidence="1" type="ORF">MU1_23950</name>
</gene>
<sequence>MNIADNILKHHLQNVYIITGQACAGKTTVSKYLADKYDLILLNWDEQFATVSGTC</sequence>
<name>A0ABQ6GD66_9BACL</name>
<evidence type="ECO:0000313" key="1">
    <source>
        <dbReference type="EMBL" id="GLX68050.1"/>
    </source>
</evidence>
<protein>
    <submittedName>
        <fullName evidence="1">Uncharacterized protein</fullName>
    </submittedName>
</protein>
<accession>A0ABQ6GD66</accession>
<evidence type="ECO:0000313" key="2">
    <source>
        <dbReference type="Proteomes" id="UP001157114"/>
    </source>
</evidence>
<dbReference type="SUPFAM" id="SSF52540">
    <property type="entry name" value="P-loop containing nucleoside triphosphate hydrolases"/>
    <property type="match status" value="1"/>
</dbReference>
<proteinExistence type="predicted"/>
<organism evidence="1 2">
    <name type="scientific">Paenibacillus glycanilyticus</name>
    <dbReference type="NCBI Taxonomy" id="126569"/>
    <lineage>
        <taxon>Bacteria</taxon>
        <taxon>Bacillati</taxon>
        <taxon>Bacillota</taxon>
        <taxon>Bacilli</taxon>
        <taxon>Bacillales</taxon>
        <taxon>Paenibacillaceae</taxon>
        <taxon>Paenibacillus</taxon>
    </lineage>
</organism>
<dbReference type="Gene3D" id="3.40.50.300">
    <property type="entry name" value="P-loop containing nucleotide triphosphate hydrolases"/>
    <property type="match status" value="1"/>
</dbReference>
<dbReference type="Proteomes" id="UP001157114">
    <property type="component" value="Unassembled WGS sequence"/>
</dbReference>
<dbReference type="InterPro" id="IPR027417">
    <property type="entry name" value="P-loop_NTPase"/>
</dbReference>
<comment type="caution">
    <text evidence="1">The sequence shown here is derived from an EMBL/GenBank/DDBJ whole genome shotgun (WGS) entry which is preliminary data.</text>
</comment>
<dbReference type="EMBL" id="BSSQ01000010">
    <property type="protein sequence ID" value="GLX68050.1"/>
    <property type="molecule type" value="Genomic_DNA"/>
</dbReference>
<keyword evidence="2" id="KW-1185">Reference proteome</keyword>
<reference evidence="1 2" key="1">
    <citation type="submission" date="2023-03" db="EMBL/GenBank/DDBJ databases">
        <title>Draft genome sequence of the bacteria which degrade cell wall of Tricholomamatutake.</title>
        <authorList>
            <person name="Konishi Y."/>
            <person name="Fukuta Y."/>
            <person name="Shirasaka N."/>
        </authorList>
    </citation>
    <scope>NUCLEOTIDE SEQUENCE [LARGE SCALE GENOMIC DNA]</scope>
    <source>
        <strain evidence="2">mu1</strain>
    </source>
</reference>